<keyword evidence="4" id="KW-0804">Transcription</keyword>
<evidence type="ECO:0000256" key="3">
    <source>
        <dbReference type="ARBA" id="ARBA00023015"/>
    </source>
</evidence>
<evidence type="ECO:0000256" key="1">
    <source>
        <dbReference type="ARBA" id="ARBA00004123"/>
    </source>
</evidence>
<dbReference type="PANTHER" id="PTHR45959">
    <property type="entry name" value="BHLH TRANSCRIPTION FACTOR"/>
    <property type="match status" value="1"/>
</dbReference>
<dbReference type="Pfam" id="PF00010">
    <property type="entry name" value="HLH"/>
    <property type="match status" value="1"/>
</dbReference>
<dbReference type="Gene3D" id="4.10.280.10">
    <property type="entry name" value="Helix-loop-helix DNA-binding domain"/>
    <property type="match status" value="1"/>
</dbReference>
<dbReference type="PANTHER" id="PTHR45959:SF59">
    <property type="entry name" value="BHLH DOMAIN-CONTAINING PROTEIN"/>
    <property type="match status" value="1"/>
</dbReference>
<comment type="similarity">
    <text evidence="2">Belongs to the bHLH protein family.</text>
</comment>
<dbReference type="GO" id="GO:0005634">
    <property type="term" value="C:nucleus"/>
    <property type="evidence" value="ECO:0007669"/>
    <property type="project" value="UniProtKB-SubCell"/>
</dbReference>
<proteinExistence type="inferred from homology"/>
<dbReference type="InterPro" id="IPR054502">
    <property type="entry name" value="bHLH-TF_ACT-like_plant"/>
</dbReference>
<evidence type="ECO:0000259" key="7">
    <source>
        <dbReference type="PROSITE" id="PS50888"/>
    </source>
</evidence>
<feature type="region of interest" description="Disordered" evidence="6">
    <location>
        <begin position="1"/>
        <end position="67"/>
    </location>
</feature>
<keyword evidence="3" id="KW-0805">Transcription regulation</keyword>
<evidence type="ECO:0000313" key="8">
    <source>
        <dbReference type="EMBL" id="AAM27466.1"/>
    </source>
</evidence>
<comment type="subcellular location">
    <subcellularLocation>
        <location evidence="1">Nucleus</location>
    </subcellularLocation>
</comment>
<organism evidence="8 9">
    <name type="scientific">Oryza sativa subsp. japonica</name>
    <name type="common">Rice</name>
    <dbReference type="NCBI Taxonomy" id="39947"/>
    <lineage>
        <taxon>Eukaryota</taxon>
        <taxon>Viridiplantae</taxon>
        <taxon>Streptophyta</taxon>
        <taxon>Embryophyta</taxon>
        <taxon>Tracheophyta</taxon>
        <taxon>Spermatophyta</taxon>
        <taxon>Magnoliopsida</taxon>
        <taxon>Liliopsida</taxon>
        <taxon>Poales</taxon>
        <taxon>Poaceae</taxon>
        <taxon>BOP clade</taxon>
        <taxon>Oryzoideae</taxon>
        <taxon>Oryzeae</taxon>
        <taxon>Oryzinae</taxon>
        <taxon>Oryza</taxon>
        <taxon>Oryza sativa</taxon>
    </lineage>
</organism>
<evidence type="ECO:0000256" key="4">
    <source>
        <dbReference type="ARBA" id="ARBA00023163"/>
    </source>
</evidence>
<evidence type="ECO:0000256" key="5">
    <source>
        <dbReference type="ARBA" id="ARBA00023242"/>
    </source>
</evidence>
<gene>
    <name evidence="8" type="ORF">OJ1203D03.3</name>
</gene>
<keyword evidence="5" id="KW-0539">Nucleus</keyword>
<dbReference type="Proteomes" id="UP000000763">
    <property type="component" value="Chromosome 3"/>
</dbReference>
<evidence type="ECO:0000256" key="6">
    <source>
        <dbReference type="SAM" id="MobiDB-lite"/>
    </source>
</evidence>
<dbReference type="InterPro" id="IPR052610">
    <property type="entry name" value="bHLH_transcription_regulator"/>
</dbReference>
<sequence>MGQTGGRPGGGGGPALQRLRRHAAGKVASRSLARCREGARRRGRQAAGQRHSGRQGSNESTTQSQPTVTVIEDLKLEIDCQHVKKNIAHSPGQQCSPSERFDEWKSSSRRRPKCDVATNLHWCHLHPFQMSTLSNKVSLSSNLLNLQTGLAEEPEELTYMYHQEEHARMQEQFAGTPLVEQPVRFDQFYPASMAPNQFHPSHCSSFPAFGGSSALPSLAFGAVATTKKEQVQQPSPSSSNVLSFAGQVQGSTTTLDFSGRGWQQDDGVGVFQQPPERRSRPPANAQEHVIAERKRREKLQQQFVALATIVPGLKKTDKISLLGSTIDYVKQLEEKVKALEEGSRRTAEPTTAFESKCRITVDDDDGGSASSGTDDGSSSSSSPTVEASIHGNTVLLKICCKERRGLLVMILSELEKQGLSIINTSVVPFTDSCLNITITAKARLALPVYYS</sequence>
<feature type="domain" description="BHLH" evidence="7">
    <location>
        <begin position="283"/>
        <end position="332"/>
    </location>
</feature>
<dbReference type="PROSITE" id="PS50888">
    <property type="entry name" value="BHLH"/>
    <property type="match status" value="1"/>
</dbReference>
<protein>
    <submittedName>
        <fullName evidence="8">BHLH transcription factor</fullName>
    </submittedName>
</protein>
<name>Q10PM3_ORYSJ</name>
<dbReference type="AlphaFoldDB" id="Q10PM3"/>
<accession>Q10PM3</accession>
<dbReference type="InterPro" id="IPR011598">
    <property type="entry name" value="bHLH_dom"/>
</dbReference>
<dbReference type="SUPFAM" id="SSF47459">
    <property type="entry name" value="HLH, helix-loop-helix DNA-binding domain"/>
    <property type="match status" value="1"/>
</dbReference>
<feature type="compositionally biased region" description="Low complexity" evidence="6">
    <location>
        <begin position="367"/>
        <end position="382"/>
    </location>
</feature>
<dbReference type="SMART" id="SM00353">
    <property type="entry name" value="HLH"/>
    <property type="match status" value="1"/>
</dbReference>
<dbReference type="Pfam" id="PF22754">
    <property type="entry name" value="bHLH-TF_ACT-like_plant"/>
    <property type="match status" value="1"/>
</dbReference>
<reference evidence="9" key="2">
    <citation type="journal article" date="2008" name="Nucleic Acids Res.">
        <title>The rice annotation project database (RAP-DB): 2008 update.</title>
        <authorList>
            <consortium name="The rice annotation project (RAP)"/>
        </authorList>
    </citation>
    <scope>GENOME REANNOTATION</scope>
    <source>
        <strain evidence="9">cv. Nipponbare</strain>
    </source>
</reference>
<evidence type="ECO:0000313" key="9">
    <source>
        <dbReference type="Proteomes" id="UP000000763"/>
    </source>
</evidence>
<dbReference type="GO" id="GO:0046983">
    <property type="term" value="F:protein dimerization activity"/>
    <property type="evidence" value="ECO:0007669"/>
    <property type="project" value="InterPro"/>
</dbReference>
<feature type="compositionally biased region" description="Gly residues" evidence="6">
    <location>
        <begin position="1"/>
        <end position="14"/>
    </location>
</feature>
<dbReference type="EMBL" id="AC099732">
    <property type="protein sequence ID" value="AAM27466.1"/>
    <property type="molecule type" value="Genomic_DNA"/>
</dbReference>
<feature type="compositionally biased region" description="Polar residues" evidence="6">
    <location>
        <begin position="57"/>
        <end position="67"/>
    </location>
</feature>
<evidence type="ECO:0000256" key="2">
    <source>
        <dbReference type="ARBA" id="ARBA00005510"/>
    </source>
</evidence>
<reference evidence="9" key="1">
    <citation type="journal article" date="2005" name="Nature">
        <title>The map-based sequence of the rice genome.</title>
        <authorList>
            <consortium name="International rice genome sequencing project (IRGSP)"/>
            <person name="Matsumoto T."/>
            <person name="Wu J."/>
            <person name="Kanamori H."/>
            <person name="Katayose Y."/>
            <person name="Fujisawa M."/>
            <person name="Namiki N."/>
            <person name="Mizuno H."/>
            <person name="Yamamoto K."/>
            <person name="Antonio B.A."/>
            <person name="Baba T."/>
            <person name="Sakata K."/>
            <person name="Nagamura Y."/>
            <person name="Aoki H."/>
            <person name="Arikawa K."/>
            <person name="Arita K."/>
            <person name="Bito T."/>
            <person name="Chiden Y."/>
            <person name="Fujitsuka N."/>
            <person name="Fukunaka R."/>
            <person name="Hamada M."/>
            <person name="Harada C."/>
            <person name="Hayashi A."/>
            <person name="Hijishita S."/>
            <person name="Honda M."/>
            <person name="Hosokawa S."/>
            <person name="Ichikawa Y."/>
            <person name="Idonuma A."/>
            <person name="Iijima M."/>
            <person name="Ikeda M."/>
            <person name="Ikeno M."/>
            <person name="Ito K."/>
            <person name="Ito S."/>
            <person name="Ito T."/>
            <person name="Ito Y."/>
            <person name="Ito Y."/>
            <person name="Iwabuchi A."/>
            <person name="Kamiya K."/>
            <person name="Karasawa W."/>
            <person name="Kurita K."/>
            <person name="Katagiri S."/>
            <person name="Kikuta A."/>
            <person name="Kobayashi H."/>
            <person name="Kobayashi N."/>
            <person name="Machita K."/>
            <person name="Maehara T."/>
            <person name="Masukawa M."/>
            <person name="Mizubayashi T."/>
            <person name="Mukai Y."/>
            <person name="Nagasaki H."/>
            <person name="Nagata Y."/>
            <person name="Naito S."/>
            <person name="Nakashima M."/>
            <person name="Nakama Y."/>
            <person name="Nakamichi Y."/>
            <person name="Nakamura M."/>
            <person name="Meguro A."/>
            <person name="Negishi M."/>
            <person name="Ohta I."/>
            <person name="Ohta T."/>
            <person name="Okamoto M."/>
            <person name="Ono N."/>
            <person name="Saji S."/>
            <person name="Sakaguchi M."/>
            <person name="Sakai K."/>
            <person name="Shibata M."/>
            <person name="Shimokawa T."/>
            <person name="Song J."/>
            <person name="Takazaki Y."/>
            <person name="Terasawa K."/>
            <person name="Tsugane M."/>
            <person name="Tsuji K."/>
            <person name="Ueda S."/>
            <person name="Waki K."/>
            <person name="Yamagata H."/>
            <person name="Yamamoto M."/>
            <person name="Yamamoto S."/>
            <person name="Yamane H."/>
            <person name="Yoshiki S."/>
            <person name="Yoshihara R."/>
            <person name="Yukawa K."/>
            <person name="Zhong H."/>
            <person name="Yano M."/>
            <person name="Yuan Q."/>
            <person name="Ouyang S."/>
            <person name="Liu J."/>
            <person name="Jones K.M."/>
            <person name="Gansberger K."/>
            <person name="Moffat K."/>
            <person name="Hill J."/>
            <person name="Bera J."/>
            <person name="Fadrosh D."/>
            <person name="Jin S."/>
            <person name="Johri S."/>
            <person name="Kim M."/>
            <person name="Overton L."/>
            <person name="Reardon M."/>
            <person name="Tsitrin T."/>
            <person name="Vuong H."/>
            <person name="Weaver B."/>
            <person name="Ciecko A."/>
            <person name="Tallon L."/>
            <person name="Jackson J."/>
            <person name="Pai G."/>
            <person name="Aken S.V."/>
            <person name="Utterback T."/>
            <person name="Reidmuller S."/>
            <person name="Feldblyum T."/>
            <person name="Hsiao J."/>
            <person name="Zismann V."/>
            <person name="Iobst S."/>
            <person name="de Vazeille A.R."/>
            <person name="Buell C.R."/>
            <person name="Ying K."/>
            <person name="Li Y."/>
            <person name="Lu T."/>
            <person name="Huang Y."/>
            <person name="Zhao Q."/>
            <person name="Feng Q."/>
            <person name="Zhang L."/>
            <person name="Zhu J."/>
            <person name="Weng Q."/>
            <person name="Mu J."/>
            <person name="Lu Y."/>
            <person name="Fan D."/>
            <person name="Liu Y."/>
            <person name="Guan J."/>
            <person name="Zhang Y."/>
            <person name="Yu S."/>
            <person name="Liu X."/>
            <person name="Zhang Y."/>
            <person name="Hong G."/>
            <person name="Han B."/>
            <person name="Choisne N."/>
            <person name="Demange N."/>
            <person name="Orjeda G."/>
            <person name="Samain S."/>
            <person name="Cattolico L."/>
            <person name="Pelletier E."/>
            <person name="Couloux A."/>
            <person name="Segurens B."/>
            <person name="Wincker P."/>
            <person name="D'Hont A."/>
            <person name="Scarpelli C."/>
            <person name="Weissenbach J."/>
            <person name="Salanoubat M."/>
            <person name="Quetier F."/>
            <person name="Yu Y."/>
            <person name="Kim H.R."/>
            <person name="Rambo T."/>
            <person name="Currie J."/>
            <person name="Collura K."/>
            <person name="Luo M."/>
            <person name="Yang T."/>
            <person name="Ammiraju J.S.S."/>
            <person name="Engler F."/>
            <person name="Soderlund C."/>
            <person name="Wing R.A."/>
            <person name="Palmer L.E."/>
            <person name="de la Bastide M."/>
            <person name="Spiegel L."/>
            <person name="Nascimento L."/>
            <person name="Zutavern T."/>
            <person name="O'Shaughnessy A."/>
            <person name="Dike S."/>
            <person name="Dedhia N."/>
            <person name="Preston R."/>
            <person name="Balija V."/>
            <person name="McCombie W.R."/>
            <person name="Chow T."/>
            <person name="Chen H."/>
            <person name="Chung M."/>
            <person name="Chen C."/>
            <person name="Shaw J."/>
            <person name="Wu H."/>
            <person name="Hsiao K."/>
            <person name="Chao Y."/>
            <person name="Chu M."/>
            <person name="Cheng C."/>
            <person name="Hour A."/>
            <person name="Lee P."/>
            <person name="Lin S."/>
            <person name="Lin Y."/>
            <person name="Liou J."/>
            <person name="Liu S."/>
            <person name="Hsing Y."/>
            <person name="Raghuvanshi S."/>
            <person name="Mohanty A."/>
            <person name="Bharti A.K."/>
            <person name="Gaur A."/>
            <person name="Gupta V."/>
            <person name="Kumar D."/>
            <person name="Ravi V."/>
            <person name="Vij S."/>
            <person name="Kapur A."/>
            <person name="Khurana P."/>
            <person name="Khurana P."/>
            <person name="Khurana J.P."/>
            <person name="Tyagi A.K."/>
            <person name="Gaikwad K."/>
            <person name="Singh A."/>
            <person name="Dalal V."/>
            <person name="Srivastava S."/>
            <person name="Dixit A."/>
            <person name="Pal A.K."/>
            <person name="Ghazi I.A."/>
            <person name="Yadav M."/>
            <person name="Pandit A."/>
            <person name="Bhargava A."/>
            <person name="Sureshbabu K."/>
            <person name="Batra K."/>
            <person name="Sharma T.R."/>
            <person name="Mohapatra T."/>
            <person name="Singh N.K."/>
            <person name="Messing J."/>
            <person name="Nelson A.B."/>
            <person name="Fuks G."/>
            <person name="Kavchok S."/>
            <person name="Keizer G."/>
            <person name="Linton E."/>
            <person name="Llaca V."/>
            <person name="Song R."/>
            <person name="Tanyolac B."/>
            <person name="Young S."/>
            <person name="Ho-Il K."/>
            <person name="Hahn J.H."/>
            <person name="Sangsakoo G."/>
            <person name="Vanavichit A."/>
            <person name="de Mattos Luiz.A.T."/>
            <person name="Zimmer P.D."/>
            <person name="Malone G."/>
            <person name="Dellagostin O."/>
            <person name="de Oliveira A.C."/>
            <person name="Bevan M."/>
            <person name="Bancroft I."/>
            <person name="Minx P."/>
            <person name="Cordum H."/>
            <person name="Wilson R."/>
            <person name="Cheng Z."/>
            <person name="Jin W."/>
            <person name="Jiang J."/>
            <person name="Leong S.A."/>
            <person name="Iwama H."/>
            <person name="Gojobori T."/>
            <person name="Itoh T."/>
            <person name="Niimura Y."/>
            <person name="Fujii Y."/>
            <person name="Habara T."/>
            <person name="Sakai H."/>
            <person name="Sato Y."/>
            <person name="Wilson G."/>
            <person name="Kumar K."/>
            <person name="McCouch S."/>
            <person name="Juretic N."/>
            <person name="Hoen D."/>
            <person name="Wright S."/>
            <person name="Bruskiewich R."/>
            <person name="Bureau T."/>
            <person name="Miyao A."/>
            <person name="Hirochika H."/>
            <person name="Nishikawa T."/>
            <person name="Kadowaki K."/>
            <person name="Sugiura M."/>
            <person name="Burr B."/>
            <person name="Sasaki T."/>
        </authorList>
    </citation>
    <scope>NUCLEOTIDE SEQUENCE [LARGE SCALE GENOMIC DNA]</scope>
    <source>
        <strain evidence="9">cv. Nipponbare</strain>
    </source>
</reference>
<dbReference type="InterPro" id="IPR036638">
    <property type="entry name" value="HLH_DNA-bd_sf"/>
</dbReference>
<feature type="region of interest" description="Disordered" evidence="6">
    <location>
        <begin position="359"/>
        <end position="386"/>
    </location>
</feature>
<feature type="region of interest" description="Disordered" evidence="6">
    <location>
        <begin position="88"/>
        <end position="108"/>
    </location>
</feature>
<feature type="compositionally biased region" description="Low complexity" evidence="6">
    <location>
        <begin position="45"/>
        <end position="56"/>
    </location>
</feature>